<dbReference type="GO" id="GO:0005524">
    <property type="term" value="F:ATP binding"/>
    <property type="evidence" value="ECO:0007669"/>
    <property type="project" value="InterPro"/>
</dbReference>
<dbReference type="PANTHER" id="PTHR36168">
    <property type="entry name" value="CHROMOSOME 1, WHOLE GENOME SHOTGUN SEQUENCE"/>
    <property type="match status" value="1"/>
</dbReference>
<keyword evidence="1" id="KW-0472">Membrane</keyword>
<evidence type="ECO:0000259" key="2">
    <source>
        <dbReference type="Pfam" id="PF01637"/>
    </source>
</evidence>
<dbReference type="VEuPathDB" id="FungiDB:RhiirFUN_017409"/>
<feature type="transmembrane region" description="Helical" evidence="1">
    <location>
        <begin position="36"/>
        <end position="57"/>
    </location>
</feature>
<reference evidence="3 4" key="1">
    <citation type="submission" date="2016-04" db="EMBL/GenBank/DDBJ databases">
        <title>Genome analyses suggest a sexual origin of heterokaryosis in a supposedly ancient asexual fungus.</title>
        <authorList>
            <person name="Ropars J."/>
            <person name="Sedzielewska K."/>
            <person name="Noel J."/>
            <person name="Charron P."/>
            <person name="Farinelli L."/>
            <person name="Marton T."/>
            <person name="Kruger M."/>
            <person name="Pelin A."/>
            <person name="Brachmann A."/>
            <person name="Corradi N."/>
        </authorList>
    </citation>
    <scope>NUCLEOTIDE SEQUENCE [LARGE SCALE GENOMIC DNA]</scope>
    <source>
        <strain evidence="3 4">C2</strain>
    </source>
</reference>
<accession>A0A2N1NAM8</accession>
<proteinExistence type="predicted"/>
<keyword evidence="1" id="KW-1133">Transmembrane helix</keyword>
<gene>
    <name evidence="3" type="ORF">RhiirC2_779077</name>
</gene>
<evidence type="ECO:0000313" key="3">
    <source>
        <dbReference type="EMBL" id="PKK70894.1"/>
    </source>
</evidence>
<reference evidence="3 4" key="2">
    <citation type="submission" date="2017-10" db="EMBL/GenBank/DDBJ databases">
        <title>Extensive intraspecific genome diversity in a model arbuscular mycorrhizal fungus.</title>
        <authorList>
            <person name="Chen E.C.H."/>
            <person name="Morin E."/>
            <person name="Baudet D."/>
            <person name="Noel J."/>
            <person name="Ndikumana S."/>
            <person name="Charron P."/>
            <person name="St-Onge C."/>
            <person name="Giorgi J."/>
            <person name="Grigoriev I.V."/>
            <person name="Roux C."/>
            <person name="Martin F.M."/>
            <person name="Corradi N."/>
        </authorList>
    </citation>
    <scope>NUCLEOTIDE SEQUENCE [LARGE SCALE GENOMIC DNA]</scope>
    <source>
        <strain evidence="3 4">C2</strain>
    </source>
</reference>
<name>A0A2N1NAM8_9GLOM</name>
<dbReference type="SUPFAM" id="SSF52540">
    <property type="entry name" value="P-loop containing nucleoside triphosphate hydrolases"/>
    <property type="match status" value="1"/>
</dbReference>
<dbReference type="AlphaFoldDB" id="A0A2N1NAM8"/>
<organism evidence="3 4">
    <name type="scientific">Rhizophagus irregularis</name>
    <dbReference type="NCBI Taxonomy" id="588596"/>
    <lineage>
        <taxon>Eukaryota</taxon>
        <taxon>Fungi</taxon>
        <taxon>Fungi incertae sedis</taxon>
        <taxon>Mucoromycota</taxon>
        <taxon>Glomeromycotina</taxon>
        <taxon>Glomeromycetes</taxon>
        <taxon>Glomerales</taxon>
        <taxon>Glomeraceae</taxon>
        <taxon>Rhizophagus</taxon>
    </lineage>
</organism>
<dbReference type="Proteomes" id="UP000233469">
    <property type="component" value="Unassembled WGS sequence"/>
</dbReference>
<dbReference type="PANTHER" id="PTHR36168:SF1">
    <property type="entry name" value="ORC1-LIKE AAA ATPASE DOMAIN-CONTAINING PROTEIN"/>
    <property type="match status" value="1"/>
</dbReference>
<evidence type="ECO:0000256" key="1">
    <source>
        <dbReference type="SAM" id="Phobius"/>
    </source>
</evidence>
<comment type="caution">
    <text evidence="3">The sequence shown here is derived from an EMBL/GenBank/DDBJ whole genome shotgun (WGS) entry which is preliminary data.</text>
</comment>
<sequence length="410" mass="47848">MAYYFHRSILLTRFITHQVMFSQPQKFAIRNSNPTVIIGKLVVVSIISLILVDFFYAEYQNWYNEHLLNKTVEKDTQFKIDILDDEFIPQPLIIDRLKKIFQPNRNQSYYHVIYGEYGTGKTTLTKQAIGQGVIYVEIPADAENIDDFGIVFGKSLNFAFEKHISFTAQLIKKILGDTNTLEAFKRTGAVYKRKHNKPPVIVYDNIAKLINVNSKVFDTLQNDAKMNANDRKYIAVFINSEDLVSKRMESRSSSWSRVDKPVMEISDFSKEESMKYLVEKRKINKKEAKKLYELVGGRIVELKSVADKFLAEQTFEVIEQQILTEVKKKFNSAKLLQNQIYHEYGKDVIHTLLNFKEIDINLFKKYFKDESVNEVLKANVFAYHPSRDTVTFQSQSVMYFIQKNFSIFTK</sequence>
<dbReference type="Gene3D" id="3.40.50.300">
    <property type="entry name" value="P-loop containing nucleotide triphosphate hydrolases"/>
    <property type="match status" value="1"/>
</dbReference>
<keyword evidence="1" id="KW-0812">Transmembrane</keyword>
<dbReference type="EMBL" id="LLXL01000568">
    <property type="protein sequence ID" value="PKK70894.1"/>
    <property type="molecule type" value="Genomic_DNA"/>
</dbReference>
<protein>
    <recommendedName>
        <fullName evidence="2">ATPase domain-containing protein</fullName>
    </recommendedName>
</protein>
<dbReference type="VEuPathDB" id="FungiDB:RhiirA1_396566"/>
<dbReference type="InterPro" id="IPR011579">
    <property type="entry name" value="ATPase_dom"/>
</dbReference>
<feature type="domain" description="ATPase" evidence="2">
    <location>
        <begin position="95"/>
        <end position="304"/>
    </location>
</feature>
<evidence type="ECO:0000313" key="4">
    <source>
        <dbReference type="Proteomes" id="UP000233469"/>
    </source>
</evidence>
<dbReference type="Pfam" id="PF01637">
    <property type="entry name" value="ATPase_2"/>
    <property type="match status" value="1"/>
</dbReference>
<dbReference type="VEuPathDB" id="FungiDB:FUN_018584"/>
<dbReference type="InterPro" id="IPR027417">
    <property type="entry name" value="P-loop_NTPase"/>
</dbReference>